<evidence type="ECO:0000256" key="11">
    <source>
        <dbReference type="ARBA" id="ARBA00060730"/>
    </source>
</evidence>
<comment type="cofactor">
    <cofactor evidence="12 13">
        <name>Mg(2+)</name>
        <dbReference type="ChEBI" id="CHEBI:18420"/>
    </cofactor>
    <cofactor evidence="12 13">
        <name>Mn(2+)</name>
        <dbReference type="ChEBI" id="CHEBI:29035"/>
    </cofactor>
    <text evidence="12 13">Binds 2 divalent metal cations per subunit. Magnesium or manganese.</text>
</comment>
<evidence type="ECO:0000256" key="1">
    <source>
        <dbReference type="ARBA" id="ARBA00002284"/>
    </source>
</evidence>
<protein>
    <recommendedName>
        <fullName evidence="5 12">3,4-dihydroxy-2-butanone 4-phosphate synthase</fullName>
        <shortName evidence="12 13">DHBP synthase</shortName>
        <ecNumber evidence="4 12">4.1.99.12</ecNumber>
    </recommendedName>
</protein>
<comment type="function">
    <text evidence="1 12 13">Catalyzes the conversion of D-ribulose 5-phosphate to formate and 3,4-dihydroxy-2-butanone 4-phosphate.</text>
</comment>
<feature type="site" description="Essential for catalytic activity" evidence="12">
    <location>
        <position position="173"/>
    </location>
</feature>
<proteinExistence type="inferred from homology"/>
<dbReference type="InterPro" id="IPR000422">
    <property type="entry name" value="DHBP_synthase_RibB"/>
</dbReference>
<reference evidence="14 15" key="1">
    <citation type="submission" date="2020-07" db="EMBL/GenBank/DDBJ databases">
        <title>Draft genome sequence of violacein-producing bacteria and related species.</title>
        <authorList>
            <person name="Wilson H.S."/>
            <person name="De Leon M.E."/>
        </authorList>
    </citation>
    <scope>NUCLEOTIDE SEQUENCE [LARGE SCALE GENOMIC DNA]</scope>
    <source>
        <strain evidence="14 15">HSC-21Su07</strain>
    </source>
</reference>
<dbReference type="SUPFAM" id="SSF55821">
    <property type="entry name" value="YrdC/RibB"/>
    <property type="match status" value="1"/>
</dbReference>
<gene>
    <name evidence="12 14" type="primary">ribB</name>
    <name evidence="14" type="ORF">H2Z84_18855</name>
</gene>
<sequence>MTQNLPAVEDDFDSVEQAIAAIAAGGFAVVVDDTDRENEGDLIIAAEKITAAQMAFLVRYSSGVVCVALTGERLDQLQLPLMVSSNNESQRTAFTVTVDYLHGTSTGISAADRAATLRALADSRIPASDFARPGHIFPLRYAPGGVLARPGHTEAALDLSRLAGLAPAGVLCEIVNDDGSMARRPELLNFARQHGLPIITIAELITYRERTEMAGLEVATPVGVPA</sequence>
<evidence type="ECO:0000313" key="14">
    <source>
        <dbReference type="EMBL" id="MBA4710437.1"/>
    </source>
</evidence>
<dbReference type="PANTHER" id="PTHR21327:SF18">
    <property type="entry name" value="3,4-DIHYDROXY-2-BUTANONE 4-PHOSPHATE SYNTHASE"/>
    <property type="match status" value="1"/>
</dbReference>
<dbReference type="AlphaFoldDB" id="A0A838YD84"/>
<evidence type="ECO:0000256" key="8">
    <source>
        <dbReference type="ARBA" id="ARBA00022842"/>
    </source>
</evidence>
<dbReference type="NCBIfam" id="TIGR00506">
    <property type="entry name" value="ribB"/>
    <property type="match status" value="1"/>
</dbReference>
<feature type="binding site" evidence="12">
    <location>
        <begin position="149"/>
        <end position="153"/>
    </location>
    <ligand>
        <name>D-ribulose 5-phosphate</name>
        <dbReference type="ChEBI" id="CHEBI:58121"/>
    </ligand>
</feature>
<dbReference type="UniPathway" id="UPA00275">
    <property type="reaction ID" value="UER00399"/>
</dbReference>
<evidence type="ECO:0000256" key="3">
    <source>
        <dbReference type="ARBA" id="ARBA00011738"/>
    </source>
</evidence>
<accession>A0A838YD84</accession>
<evidence type="ECO:0000256" key="5">
    <source>
        <dbReference type="ARBA" id="ARBA00018836"/>
    </source>
</evidence>
<keyword evidence="8 12" id="KW-0460">Magnesium</keyword>
<feature type="binding site" evidence="12">
    <location>
        <position position="152"/>
    </location>
    <ligand>
        <name>Mg(2+)</name>
        <dbReference type="ChEBI" id="CHEBI:18420"/>
        <label>2</label>
    </ligand>
</feature>
<dbReference type="PANTHER" id="PTHR21327">
    <property type="entry name" value="GTP CYCLOHYDROLASE II-RELATED"/>
    <property type="match status" value="1"/>
</dbReference>
<keyword evidence="7 12" id="KW-0479">Metal-binding</keyword>
<evidence type="ECO:0000256" key="9">
    <source>
        <dbReference type="ARBA" id="ARBA00023211"/>
    </source>
</evidence>
<dbReference type="InterPro" id="IPR017945">
    <property type="entry name" value="DHBP_synth_RibB-like_a/b_dom"/>
</dbReference>
<evidence type="ECO:0000256" key="13">
    <source>
        <dbReference type="RuleBase" id="RU003843"/>
    </source>
</evidence>
<evidence type="ECO:0000256" key="10">
    <source>
        <dbReference type="ARBA" id="ARBA00023239"/>
    </source>
</evidence>
<organism evidence="14 15">
    <name type="scientific">Aquitalea aquatica</name>
    <dbReference type="NCBI Taxonomy" id="3044273"/>
    <lineage>
        <taxon>Bacteria</taxon>
        <taxon>Pseudomonadati</taxon>
        <taxon>Pseudomonadota</taxon>
        <taxon>Betaproteobacteria</taxon>
        <taxon>Neisseriales</taxon>
        <taxon>Chromobacteriaceae</taxon>
        <taxon>Aquitalea</taxon>
    </lineage>
</organism>
<evidence type="ECO:0000313" key="15">
    <source>
        <dbReference type="Proteomes" id="UP000545606"/>
    </source>
</evidence>
<feature type="binding site" evidence="12">
    <location>
        <position position="37"/>
    </location>
    <ligand>
        <name>Mg(2+)</name>
        <dbReference type="ChEBI" id="CHEBI:18420"/>
        <label>1</label>
    </ligand>
</feature>
<dbReference type="Gene3D" id="3.90.870.10">
    <property type="entry name" value="DHBP synthase"/>
    <property type="match status" value="1"/>
</dbReference>
<dbReference type="RefSeq" id="WP_181837321.1">
    <property type="nucleotide sequence ID" value="NZ_JACERN010000042.1"/>
</dbReference>
<dbReference type="HAMAP" id="MF_00180">
    <property type="entry name" value="RibB"/>
    <property type="match status" value="1"/>
</dbReference>
<comment type="catalytic activity">
    <reaction evidence="12 13">
        <text>D-ribulose 5-phosphate = (2S)-2-hydroxy-3-oxobutyl phosphate + formate + H(+)</text>
        <dbReference type="Rhea" id="RHEA:18457"/>
        <dbReference type="ChEBI" id="CHEBI:15378"/>
        <dbReference type="ChEBI" id="CHEBI:15740"/>
        <dbReference type="ChEBI" id="CHEBI:58121"/>
        <dbReference type="ChEBI" id="CHEBI:58830"/>
        <dbReference type="EC" id="4.1.99.12"/>
    </reaction>
</comment>
<name>A0A838YD84_9NEIS</name>
<dbReference type="EMBL" id="JACERN010000042">
    <property type="protein sequence ID" value="MBA4710437.1"/>
    <property type="molecule type" value="Genomic_DNA"/>
</dbReference>
<keyword evidence="6 12" id="KW-0686">Riboflavin biosynthesis</keyword>
<keyword evidence="9 12" id="KW-0464">Manganese</keyword>
<dbReference type="GO" id="GO:0030145">
    <property type="term" value="F:manganese ion binding"/>
    <property type="evidence" value="ECO:0007669"/>
    <property type="project" value="UniProtKB-UniRule"/>
</dbReference>
<dbReference type="GO" id="GO:0005829">
    <property type="term" value="C:cytosol"/>
    <property type="evidence" value="ECO:0007669"/>
    <property type="project" value="TreeGrafter"/>
</dbReference>
<comment type="caution">
    <text evidence="14">The sequence shown here is derived from an EMBL/GenBank/DDBJ whole genome shotgun (WGS) entry which is preliminary data.</text>
</comment>
<comment type="pathway">
    <text evidence="2 12 13">Cofactor biosynthesis; riboflavin biosynthesis; 2-hydroxy-3-oxobutyl phosphate from D-ribulose 5-phosphate: step 1/1.</text>
</comment>
<dbReference type="GO" id="GO:0008686">
    <property type="term" value="F:3,4-dihydroxy-2-butanone-4-phosphate synthase activity"/>
    <property type="evidence" value="ECO:0007669"/>
    <property type="project" value="UniProtKB-UniRule"/>
</dbReference>
<comment type="subunit">
    <text evidence="3 12 13">Homodimer.</text>
</comment>
<dbReference type="Proteomes" id="UP000545606">
    <property type="component" value="Unassembled WGS sequence"/>
</dbReference>
<feature type="binding site" evidence="12">
    <location>
        <begin position="36"/>
        <end position="37"/>
    </location>
    <ligand>
        <name>D-ribulose 5-phosphate</name>
        <dbReference type="ChEBI" id="CHEBI:58121"/>
    </ligand>
</feature>
<evidence type="ECO:0000256" key="2">
    <source>
        <dbReference type="ARBA" id="ARBA00004904"/>
    </source>
</evidence>
<feature type="binding site" evidence="12">
    <location>
        <position position="41"/>
    </location>
    <ligand>
        <name>D-ribulose 5-phosphate</name>
        <dbReference type="ChEBI" id="CHEBI:58121"/>
    </ligand>
</feature>
<keyword evidence="15" id="KW-1185">Reference proteome</keyword>
<evidence type="ECO:0000256" key="12">
    <source>
        <dbReference type="HAMAP-Rule" id="MF_00180"/>
    </source>
</evidence>
<evidence type="ECO:0000256" key="7">
    <source>
        <dbReference type="ARBA" id="ARBA00022723"/>
    </source>
</evidence>
<dbReference type="EC" id="4.1.99.12" evidence="4 12"/>
<keyword evidence="10 12" id="KW-0456">Lyase</keyword>
<evidence type="ECO:0000256" key="4">
    <source>
        <dbReference type="ARBA" id="ARBA00012153"/>
    </source>
</evidence>
<dbReference type="GO" id="GO:0009231">
    <property type="term" value="P:riboflavin biosynthetic process"/>
    <property type="evidence" value="ECO:0007669"/>
    <property type="project" value="UniProtKB-UniRule"/>
</dbReference>
<dbReference type="FunFam" id="3.90.870.10:FF:000002">
    <property type="entry name" value="3,4-dihydroxy-2-butanone 4-phosphate synthase"/>
    <property type="match status" value="1"/>
</dbReference>
<comment type="similarity">
    <text evidence="11 12 13">Belongs to the DHBP synthase family.</text>
</comment>
<feature type="binding site" evidence="12">
    <location>
        <position position="37"/>
    </location>
    <ligand>
        <name>Mg(2+)</name>
        <dbReference type="ChEBI" id="CHEBI:18420"/>
        <label>2</label>
    </ligand>
</feature>
<evidence type="ECO:0000256" key="6">
    <source>
        <dbReference type="ARBA" id="ARBA00022619"/>
    </source>
</evidence>
<dbReference type="GO" id="GO:0000287">
    <property type="term" value="F:magnesium ion binding"/>
    <property type="evidence" value="ECO:0007669"/>
    <property type="project" value="UniProtKB-UniRule"/>
</dbReference>
<feature type="site" description="Essential for catalytic activity" evidence="12">
    <location>
        <position position="135"/>
    </location>
</feature>
<dbReference type="Pfam" id="PF00926">
    <property type="entry name" value="DHBP_synthase"/>
    <property type="match status" value="1"/>
</dbReference>